<accession>A0ABQ6NC35</accession>
<feature type="compositionally biased region" description="Basic and acidic residues" evidence="1">
    <location>
        <begin position="379"/>
        <end position="389"/>
    </location>
</feature>
<name>A0ABQ6NC35_9STRA</name>
<gene>
    <name evidence="2" type="ORF">TeGR_g5311</name>
</gene>
<dbReference type="EMBL" id="BRYB01006379">
    <property type="protein sequence ID" value="GMI56181.1"/>
    <property type="molecule type" value="Genomic_DNA"/>
</dbReference>
<feature type="compositionally biased region" description="Basic and acidic residues" evidence="1">
    <location>
        <begin position="412"/>
        <end position="422"/>
    </location>
</feature>
<feature type="compositionally biased region" description="Low complexity" evidence="1">
    <location>
        <begin position="330"/>
        <end position="340"/>
    </location>
</feature>
<reference evidence="2 3" key="1">
    <citation type="journal article" date="2023" name="Commun. Biol.">
        <title>Genome analysis of Parmales, the sister group of diatoms, reveals the evolutionary specialization of diatoms from phago-mixotrophs to photoautotrophs.</title>
        <authorList>
            <person name="Ban H."/>
            <person name="Sato S."/>
            <person name="Yoshikawa S."/>
            <person name="Yamada K."/>
            <person name="Nakamura Y."/>
            <person name="Ichinomiya M."/>
            <person name="Sato N."/>
            <person name="Blanc-Mathieu R."/>
            <person name="Endo H."/>
            <person name="Kuwata A."/>
            <person name="Ogata H."/>
        </authorList>
    </citation>
    <scope>NUCLEOTIDE SEQUENCE [LARGE SCALE GENOMIC DNA]</scope>
</reference>
<feature type="region of interest" description="Disordered" evidence="1">
    <location>
        <begin position="112"/>
        <end position="151"/>
    </location>
</feature>
<evidence type="ECO:0000313" key="2">
    <source>
        <dbReference type="EMBL" id="GMI56181.1"/>
    </source>
</evidence>
<feature type="region of interest" description="Disordered" evidence="1">
    <location>
        <begin position="379"/>
        <end position="447"/>
    </location>
</feature>
<feature type="compositionally biased region" description="Polar residues" evidence="1">
    <location>
        <begin position="522"/>
        <end position="542"/>
    </location>
</feature>
<proteinExistence type="predicted"/>
<comment type="caution">
    <text evidence="2">The sequence shown here is derived from an EMBL/GenBank/DDBJ whole genome shotgun (WGS) entry which is preliminary data.</text>
</comment>
<feature type="compositionally biased region" description="Polar residues" evidence="1">
    <location>
        <begin position="501"/>
        <end position="514"/>
    </location>
</feature>
<sequence length="542" mass="60245">IRAVDTLVQFLKDHKRANLPIVVANFIYGVKIWQRFWRSFEQATTNRVKSLLIAWDEIETEWFAEKEAEMCADAEKKKKMENDFDLDSMFQRETKVPNYCKGKRQGSVRRKFAGHAEPSPLMSMSPRRPPETRGGVSPLRGGGAPTTPRSGKKLNVAQTSVIIDMRLQKDLKALQARKPSGHVKRELLRQKLREIRYAYKMSAPNLQKLMDRDDVYAQKVNTVNDVKLMLSGNLTTKKLNTEEEYTVKRKKKKYPLTSKCIHMFTDYVTRDVMKSWVAEACEAQAKIIAAKEQNLIDMASGKIPTTVVLDEDSSSDSSSSSSSSDEETEAPAADSTATSAKNTPLSPRRSVNSGRVPRPTVAKMGGEIIIGEIKKDYFGGRKTPVRDGSRTPAGGRSPRNSVPRNRLTSKKNILEEAARSAQEEPSLLPVEIKRGTERHTQRRGQVSSITLISQLAQLKKHHGASQRGIDLEQSPKGSSRHLNISPKHGASQRGIDLEQSPKGSSRHLNISPSAGLNIHSPKGSSRHLNISPSAGLNINIPS</sequence>
<feature type="compositionally biased region" description="Polar residues" evidence="1">
    <location>
        <begin position="341"/>
        <end position="353"/>
    </location>
</feature>
<feature type="non-terminal residue" evidence="2">
    <location>
        <position position="1"/>
    </location>
</feature>
<evidence type="ECO:0000313" key="3">
    <source>
        <dbReference type="Proteomes" id="UP001165060"/>
    </source>
</evidence>
<protein>
    <submittedName>
        <fullName evidence="2">Uncharacterized protein</fullName>
    </submittedName>
</protein>
<evidence type="ECO:0000256" key="1">
    <source>
        <dbReference type="SAM" id="MobiDB-lite"/>
    </source>
</evidence>
<organism evidence="2 3">
    <name type="scientific">Tetraparma gracilis</name>
    <dbReference type="NCBI Taxonomy" id="2962635"/>
    <lineage>
        <taxon>Eukaryota</taxon>
        <taxon>Sar</taxon>
        <taxon>Stramenopiles</taxon>
        <taxon>Ochrophyta</taxon>
        <taxon>Bolidophyceae</taxon>
        <taxon>Parmales</taxon>
        <taxon>Triparmaceae</taxon>
        <taxon>Tetraparma</taxon>
    </lineage>
</organism>
<dbReference type="Proteomes" id="UP001165060">
    <property type="component" value="Unassembled WGS sequence"/>
</dbReference>
<feature type="region of interest" description="Disordered" evidence="1">
    <location>
        <begin position="459"/>
        <end position="542"/>
    </location>
</feature>
<keyword evidence="3" id="KW-1185">Reference proteome</keyword>
<feature type="region of interest" description="Disordered" evidence="1">
    <location>
        <begin position="309"/>
        <end position="363"/>
    </location>
</feature>